<comment type="subcellular location">
    <subcellularLocation>
        <location evidence="11">Cell membrane</location>
        <topology evidence="11">Peripheral membrane protein</topology>
    </subcellularLocation>
</comment>
<evidence type="ECO:0000256" key="5">
    <source>
        <dbReference type="ARBA" id="ARBA00023136"/>
    </source>
</evidence>
<feature type="chain" id="PRO_5023491578" description="Archaetidylserine decarboxylase alpha chain" evidence="11">
    <location>
        <begin position="182"/>
        <end position="214"/>
    </location>
</feature>
<dbReference type="NCBIfam" id="NF003685">
    <property type="entry name" value="PRK05305.2-5"/>
    <property type="match status" value="1"/>
</dbReference>
<evidence type="ECO:0000256" key="6">
    <source>
        <dbReference type="ARBA" id="ARBA00023145"/>
    </source>
</evidence>
<feature type="site" description="Cleavage (non-hydrolytic); by autocatalysis" evidence="11">
    <location>
        <begin position="181"/>
        <end position="182"/>
    </location>
</feature>
<evidence type="ECO:0000256" key="4">
    <source>
        <dbReference type="ARBA" id="ARBA00023098"/>
    </source>
</evidence>
<proteinExistence type="inferred from homology"/>
<dbReference type="NCBIfam" id="TIGR00164">
    <property type="entry name" value="AS_decarb"/>
    <property type="match status" value="1"/>
</dbReference>
<keyword evidence="2 11" id="KW-0444">Lipid biosynthesis</keyword>
<evidence type="ECO:0000256" key="9">
    <source>
        <dbReference type="ARBA" id="ARBA00023264"/>
    </source>
</evidence>
<dbReference type="EC" id="4.1.1.-" evidence="11"/>
<dbReference type="Proteomes" id="UP000001495">
    <property type="component" value="Chromosome"/>
</dbReference>
<gene>
    <name evidence="11" type="primary">asd</name>
    <name evidence="12" type="ordered locus">Mefer_1182</name>
</gene>
<reference evidence="12" key="1">
    <citation type="submission" date="2009-08" db="EMBL/GenBank/DDBJ databases">
        <title>Complete sequence of chromosome of Methanocaldococcus fervens AG86.</title>
        <authorList>
            <consortium name="US DOE Joint Genome Institute"/>
            <person name="Lucas S."/>
            <person name="Copeland A."/>
            <person name="Lapidus A."/>
            <person name="Glavina del Rio T."/>
            <person name="Tice H."/>
            <person name="Bruce D."/>
            <person name="Goodwin L."/>
            <person name="Pitluck S."/>
            <person name="Chertkov O."/>
            <person name="Detter J.C."/>
            <person name="Han C."/>
            <person name="Tapia R."/>
            <person name="Larimer F."/>
            <person name="Land M."/>
            <person name="Hauser L."/>
            <person name="Kyrpides N."/>
            <person name="Ovchinnikova G."/>
            <person name="Lupa-Sieprawska M."/>
            <person name="Whitman W.B."/>
        </authorList>
    </citation>
    <scope>NUCLEOTIDE SEQUENCE [LARGE SCALE GENOMIC DNA]</scope>
    <source>
        <strain evidence="12">AG86</strain>
    </source>
</reference>
<sequence>MKNANGVKSMANKYKKFFAVTVCSLLLFTVYFYRDPDRDVIKEDNIILSPADGTVEYIKFYENGEAEVFKDGNSYILNVSKYFPYGCYVVGIFMSPLDVHVNRAPISGEVVYIEHVDGGYYPAFLKDVEKVNERNIVIIKNGSDYVGVVQIAGFVARRCSLNLKEGDYVEMGQRIGKIKLGSQTAVIIPSNYNVTVKEGERVYAGQTIIAVRAN</sequence>
<dbReference type="HAMAP" id="MF_00664">
    <property type="entry name" value="PS_decarb_PSD_A"/>
    <property type="match status" value="1"/>
</dbReference>
<dbReference type="PANTHER" id="PTHR35809:SF1">
    <property type="entry name" value="ARCHAETIDYLSERINE DECARBOXYLASE PROENZYME-RELATED"/>
    <property type="match status" value="1"/>
</dbReference>
<comment type="PTM">
    <text evidence="11">Is synthesized initially as an inactive proenzyme. Formation of the active enzyme involves a self-maturation process in which the active site pyruvoyl group is generated from an internal serine residue via an autocatalytic post-translational modification. Two non-identical subunits are generated from the proenzyme in this reaction, and the pyruvate is formed at the N-terminus of the alpha chain, which is derived from the carboxyl end of the proenzyme. The post-translation cleavage follows an unusual pathway, termed non-hydrolytic serinolysis, in which the side chain hydroxyl group of the serine supplies its oxygen atom to form the C-terminus of the beta chain, while the remainder of the serine residue undergoes an oxidative deamination to produce ammonia and the pyruvoyl prosthetic group on the alpha chain.</text>
</comment>
<organism evidence="12 13">
    <name type="scientific">Methanocaldococcus fervens (strain DSM 4213 / JCM 15782 / AG86)</name>
    <name type="common">Methanococcus fervens</name>
    <dbReference type="NCBI Taxonomy" id="573064"/>
    <lineage>
        <taxon>Archaea</taxon>
        <taxon>Methanobacteriati</taxon>
        <taxon>Methanobacteriota</taxon>
        <taxon>Methanomada group</taxon>
        <taxon>Methanococci</taxon>
        <taxon>Methanococcales</taxon>
        <taxon>Methanocaldococcaceae</taxon>
        <taxon>Methanocaldococcus</taxon>
    </lineage>
</organism>
<dbReference type="eggNOG" id="arCOG04470">
    <property type="taxonomic scope" value="Archaea"/>
</dbReference>
<dbReference type="GO" id="GO:0004609">
    <property type="term" value="F:phosphatidylserine decarboxylase activity"/>
    <property type="evidence" value="ECO:0007669"/>
    <property type="project" value="InterPro"/>
</dbReference>
<evidence type="ECO:0000313" key="13">
    <source>
        <dbReference type="Proteomes" id="UP000001495"/>
    </source>
</evidence>
<keyword evidence="7 11" id="KW-0594">Phospholipid biosynthesis</keyword>
<evidence type="ECO:0000256" key="8">
    <source>
        <dbReference type="ARBA" id="ARBA00023239"/>
    </source>
</evidence>
<keyword evidence="4 11" id="KW-0443">Lipid metabolism</keyword>
<keyword evidence="6 11" id="KW-0865">Zymogen</keyword>
<dbReference type="EMBL" id="CP001696">
    <property type="protein sequence ID" value="ACV24991.1"/>
    <property type="molecule type" value="Genomic_DNA"/>
</dbReference>
<comment type="catalytic activity">
    <reaction evidence="11">
        <text>archaetidylserine + H(+) = archaetidylethanolamine + CO2</text>
        <dbReference type="Rhea" id="RHEA:51488"/>
        <dbReference type="ChEBI" id="CHEBI:15378"/>
        <dbReference type="ChEBI" id="CHEBI:16526"/>
        <dbReference type="ChEBI" id="CHEBI:71517"/>
        <dbReference type="ChEBI" id="CHEBI:134176"/>
    </reaction>
</comment>
<dbReference type="GO" id="GO:0005886">
    <property type="term" value="C:plasma membrane"/>
    <property type="evidence" value="ECO:0007669"/>
    <property type="project" value="UniProtKB-SubCell"/>
</dbReference>
<name>C7P8V9_METFA</name>
<dbReference type="PANTHER" id="PTHR35809">
    <property type="entry name" value="ARCHAETIDYLSERINE DECARBOXYLASE PROENZYME-RELATED"/>
    <property type="match status" value="1"/>
</dbReference>
<dbReference type="InterPro" id="IPR033175">
    <property type="entry name" value="PSD-A"/>
</dbReference>
<keyword evidence="5 11" id="KW-0472">Membrane</keyword>
<feature type="modified residue" description="Pyruvic acid (Ser); by autocatalysis" evidence="11">
    <location>
        <position position="182"/>
    </location>
</feature>
<dbReference type="GO" id="GO:0008654">
    <property type="term" value="P:phospholipid biosynthetic process"/>
    <property type="evidence" value="ECO:0007669"/>
    <property type="project" value="UniProtKB-UniRule"/>
</dbReference>
<keyword evidence="13" id="KW-1185">Reference proteome</keyword>
<dbReference type="AlphaFoldDB" id="C7P8V9"/>
<evidence type="ECO:0000256" key="3">
    <source>
        <dbReference type="ARBA" id="ARBA00022793"/>
    </source>
</evidence>
<dbReference type="Pfam" id="PF02666">
    <property type="entry name" value="PS_Dcarbxylase"/>
    <property type="match status" value="1"/>
</dbReference>
<feature type="active site" description="Schiff-base intermediate with substrate; via pyruvic acid" evidence="11">
    <location>
        <position position="182"/>
    </location>
</feature>
<evidence type="ECO:0000256" key="1">
    <source>
        <dbReference type="ARBA" id="ARBA00022475"/>
    </source>
</evidence>
<evidence type="ECO:0000313" key="12">
    <source>
        <dbReference type="EMBL" id="ACV24991.1"/>
    </source>
</evidence>
<dbReference type="KEGG" id="mfe:Mefer_1182"/>
<accession>C7P8V9</accession>
<dbReference type="STRING" id="573064.Mefer_1182"/>
<feature type="chain" id="PRO_5023491579" description="Archaetidylserine decarboxylase beta chain" evidence="11">
    <location>
        <begin position="1"/>
        <end position="181"/>
    </location>
</feature>
<comment type="similarity">
    <text evidence="11">Belongs to the phosphatidylserine decarboxylase family. PSD-A subfamily.</text>
</comment>
<comment type="subunit">
    <text evidence="11">Heterodimer of a large membrane-associated beta subunit and a small pyruvoyl-containing alpha subunit.</text>
</comment>
<keyword evidence="10 11" id="KW-0670">Pyruvate</keyword>
<keyword evidence="1 11" id="KW-1003">Cell membrane</keyword>
<comment type="function">
    <text evidence="11">Catalyzes the formation of archaetidylethanolamine (PtdEtn) from archaetidylserine (PtdSer).</text>
</comment>
<keyword evidence="9 11" id="KW-1208">Phospholipid metabolism</keyword>
<dbReference type="InterPro" id="IPR003817">
    <property type="entry name" value="PS_Dcarbxylase"/>
</dbReference>
<keyword evidence="8 11" id="KW-0456">Lyase</keyword>
<keyword evidence="3 11" id="KW-0210">Decarboxylase</keyword>
<protein>
    <recommendedName>
        <fullName evidence="11">Putative archaetidylserine decarboxylase proenzyme</fullName>
        <ecNumber evidence="11">4.1.1.-</ecNumber>
    </recommendedName>
    <component>
        <recommendedName>
            <fullName evidence="11">Archaetidylserine decarboxylase alpha chain</fullName>
        </recommendedName>
    </component>
    <component>
        <recommendedName>
            <fullName evidence="11">Archaetidylserine decarboxylase beta chain</fullName>
        </recommendedName>
    </component>
</protein>
<evidence type="ECO:0000256" key="10">
    <source>
        <dbReference type="ARBA" id="ARBA00023317"/>
    </source>
</evidence>
<evidence type="ECO:0000256" key="11">
    <source>
        <dbReference type="HAMAP-Rule" id="MF_00664"/>
    </source>
</evidence>
<comment type="cofactor">
    <cofactor evidence="11">
        <name>pyruvate</name>
        <dbReference type="ChEBI" id="CHEBI:15361"/>
    </cofactor>
    <text evidence="11">Binds 1 pyruvoyl group covalently per subunit.</text>
</comment>
<dbReference type="HOGENOM" id="CLU_072492_1_0_2"/>
<evidence type="ECO:0000256" key="2">
    <source>
        <dbReference type="ARBA" id="ARBA00022516"/>
    </source>
</evidence>
<evidence type="ECO:0000256" key="7">
    <source>
        <dbReference type="ARBA" id="ARBA00023209"/>
    </source>
</evidence>